<dbReference type="InterPro" id="IPR013244">
    <property type="entry name" value="Sec39_domain"/>
</dbReference>
<keyword evidence="3" id="KW-0256">Endoplasmic reticulum</keyword>
<accession>G8JMQ4</accession>
<dbReference type="GO" id="GO:0005789">
    <property type="term" value="C:endoplasmic reticulum membrane"/>
    <property type="evidence" value="ECO:0007669"/>
    <property type="project" value="EnsemblFungi"/>
</dbReference>
<dbReference type="GO" id="GO:0032581">
    <property type="term" value="P:ER-dependent peroxisome organization"/>
    <property type="evidence" value="ECO:0007669"/>
    <property type="project" value="EnsemblFungi"/>
</dbReference>
<evidence type="ECO:0000256" key="1">
    <source>
        <dbReference type="ARBA" id="ARBA00004240"/>
    </source>
</evidence>
<dbReference type="GO" id="GO:0015031">
    <property type="term" value="P:protein transport"/>
    <property type="evidence" value="ECO:0007669"/>
    <property type="project" value="UniProtKB-KW"/>
</dbReference>
<dbReference type="GO" id="GO:0070939">
    <property type="term" value="C:Dsl1/NZR complex"/>
    <property type="evidence" value="ECO:0007669"/>
    <property type="project" value="EnsemblFungi"/>
</dbReference>
<dbReference type="HOGENOM" id="CLU_389403_0_0_1"/>
<dbReference type="AlphaFoldDB" id="G8JMQ4"/>
<evidence type="ECO:0000313" key="6">
    <source>
        <dbReference type="EMBL" id="AET37409.1"/>
    </source>
</evidence>
<dbReference type="OMA" id="KFVDPNW"/>
<dbReference type="InParanoid" id="G8JMQ4"/>
<evidence type="ECO:0000313" key="7">
    <source>
        <dbReference type="Proteomes" id="UP000006790"/>
    </source>
</evidence>
<dbReference type="GO" id="GO:0006890">
    <property type="term" value="P:retrograde vesicle-mediated transport, Golgi to endoplasmic reticulum"/>
    <property type="evidence" value="ECO:0007669"/>
    <property type="project" value="EnsemblFungi"/>
</dbReference>
<evidence type="ECO:0000256" key="4">
    <source>
        <dbReference type="ARBA" id="ARBA00022927"/>
    </source>
</evidence>
<dbReference type="EMBL" id="CP002497">
    <property type="protein sequence ID" value="AET37409.1"/>
    <property type="molecule type" value="Genomic_DNA"/>
</dbReference>
<keyword evidence="2" id="KW-0813">Transport</keyword>
<dbReference type="OrthoDB" id="342024at2759"/>
<feature type="domain" description="Sec39" evidence="5">
    <location>
        <begin position="7"/>
        <end position="225"/>
    </location>
</feature>
<evidence type="ECO:0000256" key="2">
    <source>
        <dbReference type="ARBA" id="ARBA00022448"/>
    </source>
</evidence>
<protein>
    <recommendedName>
        <fullName evidence="5">Sec39 domain-containing protein</fullName>
    </recommendedName>
</protein>
<dbReference type="RefSeq" id="XP_003644226.1">
    <property type="nucleotide sequence ID" value="XM_003644178.1"/>
</dbReference>
<dbReference type="PANTHER" id="PTHR40787">
    <property type="entry name" value="SECRETED PROTEIN"/>
    <property type="match status" value="1"/>
</dbReference>
<gene>
    <name evidence="6" type="ordered locus">Ecym_1158</name>
</gene>
<dbReference type="GO" id="GO:0005635">
    <property type="term" value="C:nuclear envelope"/>
    <property type="evidence" value="ECO:0007669"/>
    <property type="project" value="EnsemblFungi"/>
</dbReference>
<feature type="domain" description="Sec39" evidence="5">
    <location>
        <begin position="342"/>
        <end position="646"/>
    </location>
</feature>
<comment type="subcellular location">
    <subcellularLocation>
        <location evidence="1">Endoplasmic reticulum</location>
    </subcellularLocation>
</comment>
<dbReference type="GeneID" id="11471352"/>
<dbReference type="Proteomes" id="UP000006790">
    <property type="component" value="Chromosome 1"/>
</dbReference>
<organism evidence="6 7">
    <name type="scientific">Eremothecium cymbalariae (strain CBS 270.75 / DBVPG 7215 / KCTC 17166 / NRRL Y-17582)</name>
    <name type="common">Yeast</name>
    <dbReference type="NCBI Taxonomy" id="931890"/>
    <lineage>
        <taxon>Eukaryota</taxon>
        <taxon>Fungi</taxon>
        <taxon>Dikarya</taxon>
        <taxon>Ascomycota</taxon>
        <taxon>Saccharomycotina</taxon>
        <taxon>Saccharomycetes</taxon>
        <taxon>Saccharomycetales</taxon>
        <taxon>Saccharomycetaceae</taxon>
        <taxon>Eremothecium</taxon>
    </lineage>
</organism>
<dbReference type="eggNOG" id="ENOG502RS0W">
    <property type="taxonomic scope" value="Eukaryota"/>
</dbReference>
<dbReference type="KEGG" id="erc:Ecym_1158"/>
<dbReference type="FunCoup" id="G8JMQ4">
    <property type="interactions" value="48"/>
</dbReference>
<keyword evidence="4" id="KW-0653">Protein transport</keyword>
<proteinExistence type="predicted"/>
<sequence length="690" mass="79715">MLKEQLYLLLSIFASRADKSKILKYFEEGTQLSIKEILEVICVFWPELDDPLNLEFIFDHIGVERTKNNDLIFELLNGDESLIALVEINPELTVQRYRWIKEYVSSRLGKWQLSIDEVDYKFLFLRSRSIICNEVVSDVMFYKPLFRKLKYLSSSGGATAFYEWVNGILKPLAHVNRRIELNISIYEFEQKNCEDVMQLFGEIYTDVLSAYKSVMYFEVSPYMTYSGCYDVFLKNCLSLDKFPLDTYNNFQSFRYVASEMNPIFAKDPSLNNLFQHQLLKILYENGQNLIKIPLPNLPDELRNVLEGIDSSVTIDDGITSTELLDYSKYMDALGIHSLKEIHTLKNSNEPNQLSSFMSMSKYLLSSSPSIETLQYLISSDKLYPSLSKDKQMSAIIESLLSLGEFSILHEFISKAGFQIDDSVLLKYFWRFFNGATNGSRNRPEMIKAKNTLSLLPAGKYMHLEVLMDVADKLSEYSLNYSRNVPFTPSHLLEFKQDPLRIISKLLELNPSLYLNFDLTSTIMRKLYVGLEIPCEDPNYEKELTRLTVQHIDCALVNMDLQYAYEKTMELFDKHGDISKYWLTIFQVGKFMDPTWPDNEIPTEIIYLQLEILSKLLHICPFEEVEAVVSLWSGLELELSTRSHVDDPYSLSNNKANKKLQKEIVRQVSSSVSNFLSGGIKWAIGDDMNSG</sequence>
<evidence type="ECO:0000259" key="5">
    <source>
        <dbReference type="Pfam" id="PF08314"/>
    </source>
</evidence>
<dbReference type="PANTHER" id="PTHR40787:SF3">
    <property type="entry name" value="PROTEIN TRANSPORT PROTEIN SEC39"/>
    <property type="match status" value="1"/>
</dbReference>
<dbReference type="Pfam" id="PF08314">
    <property type="entry name" value="Sec39"/>
    <property type="match status" value="2"/>
</dbReference>
<evidence type="ECO:0000256" key="3">
    <source>
        <dbReference type="ARBA" id="ARBA00022824"/>
    </source>
</evidence>
<name>G8JMQ4_ERECY</name>
<reference evidence="7" key="1">
    <citation type="journal article" date="2012" name="G3 (Bethesda)">
        <title>Pichia sorbitophila, an interspecies yeast hybrid reveals early steps of genome resolution following polyploidization.</title>
        <authorList>
            <person name="Leh Louis V."/>
            <person name="Despons L."/>
            <person name="Friedrich A."/>
            <person name="Martin T."/>
            <person name="Durrens P."/>
            <person name="Casaregola S."/>
            <person name="Neuveglise C."/>
            <person name="Fairhead C."/>
            <person name="Marck C."/>
            <person name="Cruz J.A."/>
            <person name="Straub M.L."/>
            <person name="Kugler V."/>
            <person name="Sacerdot C."/>
            <person name="Uzunov Z."/>
            <person name="Thierry A."/>
            <person name="Weiss S."/>
            <person name="Bleykasten C."/>
            <person name="De Montigny J."/>
            <person name="Jacques N."/>
            <person name="Jung P."/>
            <person name="Lemaire M."/>
            <person name="Mallet S."/>
            <person name="Morel G."/>
            <person name="Richard G.F."/>
            <person name="Sarkar A."/>
            <person name="Savel G."/>
            <person name="Schacherer J."/>
            <person name="Seret M.L."/>
            <person name="Talla E."/>
            <person name="Samson G."/>
            <person name="Jubin C."/>
            <person name="Poulain J."/>
            <person name="Vacherie B."/>
            <person name="Barbe V."/>
            <person name="Pelletier E."/>
            <person name="Sherman D.J."/>
            <person name="Westhof E."/>
            <person name="Weissenbach J."/>
            <person name="Baret P.V."/>
            <person name="Wincker P."/>
            <person name="Gaillardin C."/>
            <person name="Dujon B."/>
            <person name="Souciet J.L."/>
        </authorList>
    </citation>
    <scope>NUCLEOTIDE SEQUENCE [LARGE SCALE GENOMIC DNA]</scope>
    <source>
        <strain evidence="7">CBS 270.75 / DBVPG 7215 / KCTC 17166 / NRRL Y-17582</strain>
    </source>
</reference>
<keyword evidence="7" id="KW-1185">Reference proteome</keyword>